<dbReference type="GO" id="GO:1904680">
    <property type="term" value="F:peptide transmembrane transporter activity"/>
    <property type="evidence" value="ECO:0007669"/>
    <property type="project" value="TreeGrafter"/>
</dbReference>
<dbReference type="Proteomes" id="UP000533598">
    <property type="component" value="Unassembled WGS sequence"/>
</dbReference>
<dbReference type="RefSeq" id="WP_185001201.1">
    <property type="nucleotide sequence ID" value="NZ_BAAAUI010000053.1"/>
</dbReference>
<name>A0A7W7FRI0_9PSEU</name>
<protein>
    <submittedName>
        <fullName evidence="6">Peptide/nickel transport system substrate-binding protein</fullName>
    </submittedName>
</protein>
<feature type="chain" id="PRO_5038800548" evidence="4">
    <location>
        <begin position="33"/>
        <end position="562"/>
    </location>
</feature>
<dbReference type="PANTHER" id="PTHR30290:SF9">
    <property type="entry name" value="OLIGOPEPTIDE-BINDING PROTEIN APPA"/>
    <property type="match status" value="1"/>
</dbReference>
<dbReference type="Gene3D" id="3.10.105.10">
    <property type="entry name" value="Dipeptide-binding Protein, Domain 3"/>
    <property type="match status" value="1"/>
</dbReference>
<evidence type="ECO:0000259" key="5">
    <source>
        <dbReference type="Pfam" id="PF00496"/>
    </source>
</evidence>
<keyword evidence="7" id="KW-1185">Reference proteome</keyword>
<organism evidence="6 7">
    <name type="scientific">Crossiella cryophila</name>
    <dbReference type="NCBI Taxonomy" id="43355"/>
    <lineage>
        <taxon>Bacteria</taxon>
        <taxon>Bacillati</taxon>
        <taxon>Actinomycetota</taxon>
        <taxon>Actinomycetes</taxon>
        <taxon>Pseudonocardiales</taxon>
        <taxon>Pseudonocardiaceae</taxon>
        <taxon>Crossiella</taxon>
    </lineage>
</organism>
<evidence type="ECO:0000313" key="6">
    <source>
        <dbReference type="EMBL" id="MBB4675187.1"/>
    </source>
</evidence>
<dbReference type="GO" id="GO:0043190">
    <property type="term" value="C:ATP-binding cassette (ABC) transporter complex"/>
    <property type="evidence" value="ECO:0007669"/>
    <property type="project" value="InterPro"/>
</dbReference>
<evidence type="ECO:0000256" key="1">
    <source>
        <dbReference type="ARBA" id="ARBA00005695"/>
    </source>
</evidence>
<feature type="signal peptide" evidence="4">
    <location>
        <begin position="1"/>
        <end position="32"/>
    </location>
</feature>
<dbReference type="GO" id="GO:0015833">
    <property type="term" value="P:peptide transport"/>
    <property type="evidence" value="ECO:0007669"/>
    <property type="project" value="TreeGrafter"/>
</dbReference>
<proteinExistence type="inferred from homology"/>
<evidence type="ECO:0000256" key="3">
    <source>
        <dbReference type="ARBA" id="ARBA00022729"/>
    </source>
</evidence>
<dbReference type="SUPFAM" id="SSF53850">
    <property type="entry name" value="Periplasmic binding protein-like II"/>
    <property type="match status" value="1"/>
</dbReference>
<reference evidence="6 7" key="1">
    <citation type="submission" date="2020-08" db="EMBL/GenBank/DDBJ databases">
        <title>Sequencing the genomes of 1000 actinobacteria strains.</title>
        <authorList>
            <person name="Klenk H.-P."/>
        </authorList>
    </citation>
    <scope>NUCLEOTIDE SEQUENCE [LARGE SCALE GENOMIC DNA]</scope>
    <source>
        <strain evidence="6 7">DSM 44230</strain>
    </source>
</reference>
<gene>
    <name evidence="6" type="ORF">HNR67_001305</name>
</gene>
<sequence length="562" mass="61632">MPKIDMTRGSTLRKLTIVGVASITALSLAACAQSQRDPGNQGGKTGGTLTFGAEGKPKLFDPFYATDGATFRISRQVFEGLVGFKPGSAEAGPELATKWESSTDGKSWTFTLKQGVKFHDGTDFNAEAACFNFNRWYNQKGAGQSSSVSEYWVDNFGGFADGAKPSLFKSCTVKDAQNIVVELTGASSKFPDVLGLPSFSMQSPTAMQKYNADNVVAQGESFIFPEYAMKQPTGTGPFKFVNYDTTNNLIELGRFDGYHGDKAKLDKLNFKVIADETARKQALQSGDIDGYDYPAPADWAKLKTDGFQVVPRDAFNVMYLGITQKNNAKLQDFRVRKAISMAINREQLVKSQLPETATVATQFMPKIVQGYNPNVKPIEYSPEKAKALLAEAGASNLEVNFWWPSEVTRPYMPNPQDIFGAIAADLRNVGIKLNVVTKPWNGGYLTEIDQAKADLFLLGWTGDQSAAANWIGTFFGNAENRFYTKSSPWGEDLAKRLDAADVTADKAQREKLYQELNRQIVEEYLPAVPLSHSPPAFVLKKDVKNLTPSPLTAEEFSPVTKG</sequence>
<dbReference type="Gene3D" id="3.90.76.10">
    <property type="entry name" value="Dipeptide-binding Protein, Domain 1"/>
    <property type="match status" value="1"/>
</dbReference>
<dbReference type="GO" id="GO:0042597">
    <property type="term" value="C:periplasmic space"/>
    <property type="evidence" value="ECO:0007669"/>
    <property type="project" value="UniProtKB-ARBA"/>
</dbReference>
<comment type="caution">
    <text evidence="6">The sequence shown here is derived from an EMBL/GenBank/DDBJ whole genome shotgun (WGS) entry which is preliminary data.</text>
</comment>
<dbReference type="Gene3D" id="3.40.190.10">
    <property type="entry name" value="Periplasmic binding protein-like II"/>
    <property type="match status" value="1"/>
</dbReference>
<dbReference type="AlphaFoldDB" id="A0A7W7FRI0"/>
<dbReference type="InterPro" id="IPR039424">
    <property type="entry name" value="SBP_5"/>
</dbReference>
<dbReference type="CDD" id="cd08493">
    <property type="entry name" value="PBP2_DppA_like"/>
    <property type="match status" value="1"/>
</dbReference>
<dbReference type="EMBL" id="JACHMH010000001">
    <property type="protein sequence ID" value="MBB4675187.1"/>
    <property type="molecule type" value="Genomic_DNA"/>
</dbReference>
<accession>A0A7W7FRI0</accession>
<dbReference type="InterPro" id="IPR000914">
    <property type="entry name" value="SBP_5_dom"/>
</dbReference>
<dbReference type="PANTHER" id="PTHR30290">
    <property type="entry name" value="PERIPLASMIC BINDING COMPONENT OF ABC TRANSPORTER"/>
    <property type="match status" value="1"/>
</dbReference>
<feature type="domain" description="Solute-binding protein family 5" evidence="5">
    <location>
        <begin position="92"/>
        <end position="480"/>
    </location>
</feature>
<evidence type="ECO:0000313" key="7">
    <source>
        <dbReference type="Proteomes" id="UP000533598"/>
    </source>
</evidence>
<dbReference type="PIRSF" id="PIRSF002741">
    <property type="entry name" value="MppA"/>
    <property type="match status" value="1"/>
</dbReference>
<keyword evidence="2" id="KW-0813">Transport</keyword>
<comment type="similarity">
    <text evidence="1">Belongs to the bacterial solute-binding protein 5 family.</text>
</comment>
<dbReference type="PROSITE" id="PS51257">
    <property type="entry name" value="PROKAR_LIPOPROTEIN"/>
    <property type="match status" value="1"/>
</dbReference>
<evidence type="ECO:0000256" key="2">
    <source>
        <dbReference type="ARBA" id="ARBA00022448"/>
    </source>
</evidence>
<keyword evidence="3 4" id="KW-0732">Signal</keyword>
<dbReference type="Pfam" id="PF00496">
    <property type="entry name" value="SBP_bac_5"/>
    <property type="match status" value="1"/>
</dbReference>
<evidence type="ECO:0000256" key="4">
    <source>
        <dbReference type="SAM" id="SignalP"/>
    </source>
</evidence>
<dbReference type="InterPro" id="IPR030678">
    <property type="entry name" value="Peptide/Ni-bd"/>
</dbReference>